<gene>
    <name evidence="2" type="ORF">BN1708_018911</name>
</gene>
<feature type="non-terminal residue" evidence="2">
    <location>
        <position position="1"/>
    </location>
</feature>
<feature type="region of interest" description="Disordered" evidence="1">
    <location>
        <begin position="75"/>
        <end position="94"/>
    </location>
</feature>
<accession>A0A0G4MDL9</accession>
<sequence>HPPRRPPARLSPVHHRARGSAVGGRGLHPREPGDPLTRGNRRPRAAHQRRRRGRGPPGHDPARFQRRAAKLLLARRQVGRHQAAAGRRRVRARADRGVVREPLCAVQGAQGDPTAAPADCRAAAHQRAVVPEPAVPGPPRPPHGQAGGLPQADGGRRLHRPGGHPRRQVAHAAGE</sequence>
<proteinExistence type="predicted"/>
<reference evidence="2 3" key="1">
    <citation type="submission" date="2015-05" db="EMBL/GenBank/DDBJ databases">
        <authorList>
            <person name="Wang D.B."/>
            <person name="Wang M."/>
        </authorList>
    </citation>
    <scope>NUCLEOTIDE SEQUENCE [LARGE SCALE GENOMIC DNA]</scope>
    <source>
        <strain evidence="2">VL1</strain>
    </source>
</reference>
<feature type="compositionally biased region" description="Basic residues" evidence="1">
    <location>
        <begin position="157"/>
        <end position="169"/>
    </location>
</feature>
<feature type="compositionally biased region" description="Basic residues" evidence="1">
    <location>
        <begin position="1"/>
        <end position="18"/>
    </location>
</feature>
<dbReference type="Proteomes" id="UP000044602">
    <property type="component" value="Unassembled WGS sequence"/>
</dbReference>
<feature type="non-terminal residue" evidence="2">
    <location>
        <position position="175"/>
    </location>
</feature>
<evidence type="ECO:0000313" key="3">
    <source>
        <dbReference type="Proteomes" id="UP000044602"/>
    </source>
</evidence>
<feature type="region of interest" description="Disordered" evidence="1">
    <location>
        <begin position="129"/>
        <end position="175"/>
    </location>
</feature>
<feature type="compositionally biased region" description="Pro residues" evidence="1">
    <location>
        <begin position="133"/>
        <end position="142"/>
    </location>
</feature>
<feature type="compositionally biased region" description="Low complexity" evidence="1">
    <location>
        <begin position="75"/>
        <end position="85"/>
    </location>
</feature>
<organism evidence="2 3">
    <name type="scientific">Verticillium longisporum</name>
    <name type="common">Verticillium dahliae var. longisporum</name>
    <dbReference type="NCBI Taxonomy" id="100787"/>
    <lineage>
        <taxon>Eukaryota</taxon>
        <taxon>Fungi</taxon>
        <taxon>Dikarya</taxon>
        <taxon>Ascomycota</taxon>
        <taxon>Pezizomycotina</taxon>
        <taxon>Sordariomycetes</taxon>
        <taxon>Hypocreomycetidae</taxon>
        <taxon>Glomerellales</taxon>
        <taxon>Plectosphaerellaceae</taxon>
        <taxon>Verticillium</taxon>
    </lineage>
</organism>
<dbReference type="EMBL" id="CVQH01021990">
    <property type="protein sequence ID" value="CRK32070.1"/>
    <property type="molecule type" value="Genomic_DNA"/>
</dbReference>
<dbReference type="AlphaFoldDB" id="A0A0G4MDL9"/>
<feature type="compositionally biased region" description="Basic residues" evidence="1">
    <location>
        <begin position="39"/>
        <end position="54"/>
    </location>
</feature>
<keyword evidence="3" id="KW-1185">Reference proteome</keyword>
<protein>
    <submittedName>
        <fullName evidence="2">Uncharacterized protein</fullName>
    </submittedName>
</protein>
<evidence type="ECO:0000313" key="2">
    <source>
        <dbReference type="EMBL" id="CRK32070.1"/>
    </source>
</evidence>
<name>A0A0G4MDL9_VERLO</name>
<feature type="region of interest" description="Disordered" evidence="1">
    <location>
        <begin position="1"/>
        <end position="66"/>
    </location>
</feature>
<evidence type="ECO:0000256" key="1">
    <source>
        <dbReference type="SAM" id="MobiDB-lite"/>
    </source>
</evidence>